<accession>A0ABQ1WFG5</accession>
<dbReference type="EMBL" id="BMFP01000007">
    <property type="protein sequence ID" value="GGG27659.1"/>
    <property type="molecule type" value="Genomic_DNA"/>
</dbReference>
<organism evidence="2 3">
    <name type="scientific">Pontibacter amylolyticus</name>
    <dbReference type="NCBI Taxonomy" id="1424080"/>
    <lineage>
        <taxon>Bacteria</taxon>
        <taxon>Pseudomonadati</taxon>
        <taxon>Bacteroidota</taxon>
        <taxon>Cytophagia</taxon>
        <taxon>Cytophagales</taxon>
        <taxon>Hymenobacteraceae</taxon>
        <taxon>Pontibacter</taxon>
    </lineage>
</organism>
<protein>
    <recommendedName>
        <fullName evidence="4">Tetratricopeptide repeat protein</fullName>
    </recommendedName>
</protein>
<feature type="repeat" description="TPR" evidence="1">
    <location>
        <begin position="19"/>
        <end position="52"/>
    </location>
</feature>
<gene>
    <name evidence="2" type="ORF">GCM10011323_33960</name>
</gene>
<dbReference type="Gene3D" id="1.25.40.10">
    <property type="entry name" value="Tetratricopeptide repeat domain"/>
    <property type="match status" value="1"/>
</dbReference>
<sequence length="75" mass="8371">MPVSLLIFKYNTVAYASSANAFDSYGEALFKQGRLKQAEEQFQKAIELASAANDASTLKISRNNLEKINQLKRSK</sequence>
<proteinExistence type="predicted"/>
<dbReference type="RefSeq" id="WP_188502727.1">
    <property type="nucleotide sequence ID" value="NZ_BMFP01000007.1"/>
</dbReference>
<dbReference type="PROSITE" id="PS50005">
    <property type="entry name" value="TPR"/>
    <property type="match status" value="1"/>
</dbReference>
<name>A0ABQ1WFG5_9BACT</name>
<evidence type="ECO:0008006" key="4">
    <source>
        <dbReference type="Google" id="ProtNLM"/>
    </source>
</evidence>
<comment type="caution">
    <text evidence="2">The sequence shown here is derived from an EMBL/GenBank/DDBJ whole genome shotgun (WGS) entry which is preliminary data.</text>
</comment>
<dbReference type="SUPFAM" id="SSF48452">
    <property type="entry name" value="TPR-like"/>
    <property type="match status" value="1"/>
</dbReference>
<evidence type="ECO:0000256" key="1">
    <source>
        <dbReference type="PROSITE-ProRule" id="PRU00339"/>
    </source>
</evidence>
<reference evidence="3" key="1">
    <citation type="journal article" date="2019" name="Int. J. Syst. Evol. Microbiol.">
        <title>The Global Catalogue of Microorganisms (GCM) 10K type strain sequencing project: providing services to taxonomists for standard genome sequencing and annotation.</title>
        <authorList>
            <consortium name="The Broad Institute Genomics Platform"/>
            <consortium name="The Broad Institute Genome Sequencing Center for Infectious Disease"/>
            <person name="Wu L."/>
            <person name="Ma J."/>
        </authorList>
    </citation>
    <scope>NUCLEOTIDE SEQUENCE [LARGE SCALE GENOMIC DNA]</scope>
    <source>
        <strain evidence="3">CGMCC 1.12749</strain>
    </source>
</reference>
<dbReference type="InterPro" id="IPR019734">
    <property type="entry name" value="TPR_rpt"/>
</dbReference>
<dbReference type="Proteomes" id="UP000634043">
    <property type="component" value="Unassembled WGS sequence"/>
</dbReference>
<dbReference type="InterPro" id="IPR011990">
    <property type="entry name" value="TPR-like_helical_dom_sf"/>
</dbReference>
<keyword evidence="3" id="KW-1185">Reference proteome</keyword>
<keyword evidence="1" id="KW-0802">TPR repeat</keyword>
<evidence type="ECO:0000313" key="2">
    <source>
        <dbReference type="EMBL" id="GGG27659.1"/>
    </source>
</evidence>
<evidence type="ECO:0000313" key="3">
    <source>
        <dbReference type="Proteomes" id="UP000634043"/>
    </source>
</evidence>